<reference evidence="5" key="1">
    <citation type="submission" date="2014-01" db="EMBL/GenBank/DDBJ databases">
        <authorList>
            <person name="Aslett M."/>
        </authorList>
    </citation>
    <scope>NUCLEOTIDE SEQUENCE</scope>
</reference>
<dbReference type="PANTHER" id="PTHR21399">
    <property type="entry name" value="CHLORIDE CONDUCTANCE REGULATORY PROTEIN ICLN"/>
    <property type="match status" value="1"/>
</dbReference>
<name>A0A077ZB99_TRITR</name>
<dbReference type="Proteomes" id="UP000030665">
    <property type="component" value="Unassembled WGS sequence"/>
</dbReference>
<keyword evidence="3" id="KW-0963">Cytoplasm</keyword>
<evidence type="ECO:0000256" key="2">
    <source>
        <dbReference type="ARBA" id="ARBA00004496"/>
    </source>
</evidence>
<evidence type="ECO:0000313" key="5">
    <source>
        <dbReference type="EMBL" id="CDW57617.1"/>
    </source>
</evidence>
<dbReference type="EMBL" id="HG806189">
    <property type="protein sequence ID" value="CDW57617.1"/>
    <property type="molecule type" value="Genomic_DNA"/>
</dbReference>
<dbReference type="GO" id="GO:0034715">
    <property type="term" value="C:pICln-Sm protein complex"/>
    <property type="evidence" value="ECO:0007669"/>
    <property type="project" value="TreeGrafter"/>
</dbReference>
<dbReference type="InterPro" id="IPR039924">
    <property type="entry name" value="ICln/Lot5/Saf5"/>
</dbReference>
<gene>
    <name evidence="5" type="ORF">TTRE_0000590901</name>
</gene>
<accession>A0A077ZB99</accession>
<dbReference type="InterPro" id="IPR011993">
    <property type="entry name" value="PH-like_dom_sf"/>
</dbReference>
<evidence type="ECO:0000256" key="4">
    <source>
        <dbReference type="ARBA" id="ARBA00023242"/>
    </source>
</evidence>
<dbReference type="PANTHER" id="PTHR21399:SF0">
    <property type="entry name" value="METHYLOSOME SUBUNIT PICLN"/>
    <property type="match status" value="1"/>
</dbReference>
<evidence type="ECO:0000256" key="1">
    <source>
        <dbReference type="ARBA" id="ARBA00004123"/>
    </source>
</evidence>
<dbReference type="OrthoDB" id="19714at2759"/>
<evidence type="ECO:0000313" key="6">
    <source>
        <dbReference type="Proteomes" id="UP000030665"/>
    </source>
</evidence>
<dbReference type="Pfam" id="PF03517">
    <property type="entry name" value="Voldacs"/>
    <property type="match status" value="1"/>
</dbReference>
<reference evidence="5" key="2">
    <citation type="submission" date="2014-03" db="EMBL/GenBank/DDBJ databases">
        <title>The whipworm genome and dual-species transcriptomics of an intimate host-pathogen interaction.</title>
        <authorList>
            <person name="Foth B.J."/>
            <person name="Tsai I.J."/>
            <person name="Reid A.J."/>
            <person name="Bancroft A.J."/>
            <person name="Nichol S."/>
            <person name="Tracey A."/>
            <person name="Holroyd N."/>
            <person name="Cotton J.A."/>
            <person name="Stanley E.J."/>
            <person name="Zarowiecki M."/>
            <person name="Liu J.Z."/>
            <person name="Huckvale T."/>
            <person name="Cooper P.J."/>
            <person name="Grencis R.K."/>
            <person name="Berriman M."/>
        </authorList>
    </citation>
    <scope>NUCLEOTIDE SEQUENCE [LARGE SCALE GENOMIC DNA]</scope>
</reference>
<organism evidence="5 6">
    <name type="scientific">Trichuris trichiura</name>
    <name type="common">Whipworm</name>
    <name type="synonym">Trichocephalus trichiurus</name>
    <dbReference type="NCBI Taxonomy" id="36087"/>
    <lineage>
        <taxon>Eukaryota</taxon>
        <taxon>Metazoa</taxon>
        <taxon>Ecdysozoa</taxon>
        <taxon>Nematoda</taxon>
        <taxon>Enoplea</taxon>
        <taxon>Dorylaimia</taxon>
        <taxon>Trichinellida</taxon>
        <taxon>Trichuridae</taxon>
        <taxon>Trichuris</taxon>
    </lineage>
</organism>
<dbReference type="GO" id="GO:0045292">
    <property type="term" value="P:mRNA cis splicing, via spliceosome"/>
    <property type="evidence" value="ECO:0007669"/>
    <property type="project" value="TreeGrafter"/>
</dbReference>
<evidence type="ECO:0000256" key="3">
    <source>
        <dbReference type="ARBA" id="ARBA00022490"/>
    </source>
</evidence>
<dbReference type="Gene3D" id="2.30.29.30">
    <property type="entry name" value="Pleckstrin-homology domain (PH domain)/Phosphotyrosine-binding domain (PTB)"/>
    <property type="match status" value="1"/>
</dbReference>
<proteinExistence type="predicted"/>
<dbReference type="GO" id="GO:0000387">
    <property type="term" value="P:spliceosomal snRNP assembly"/>
    <property type="evidence" value="ECO:0007669"/>
    <property type="project" value="TreeGrafter"/>
</dbReference>
<dbReference type="GO" id="GO:0005681">
    <property type="term" value="C:spliceosomal complex"/>
    <property type="evidence" value="ECO:0007669"/>
    <property type="project" value="TreeGrafter"/>
</dbReference>
<dbReference type="GO" id="GO:0005829">
    <property type="term" value="C:cytosol"/>
    <property type="evidence" value="ECO:0007669"/>
    <property type="project" value="TreeGrafter"/>
</dbReference>
<keyword evidence="6" id="KW-1185">Reference proteome</keyword>
<protein>
    <submittedName>
        <fullName evidence="5">Voldacs domain containing protein</fullName>
    </submittedName>
</protein>
<sequence>MITNLPPPTDGVRLKLDGVVAYVEKNSVGAGTLFIAENVIAWAGNNGTNISIPYQALSMFAISRDLTDFNRECILLMLMTSLDEAGNAAGEGYVMLRLVPEDKESCKLQRSLKSEL</sequence>
<dbReference type="STRING" id="36087.A0A077ZB99"/>
<comment type="subcellular location">
    <subcellularLocation>
        <location evidence="2">Cytoplasm</location>
    </subcellularLocation>
    <subcellularLocation>
        <location evidence="1">Nucleus</location>
    </subcellularLocation>
</comment>
<keyword evidence="4" id="KW-0539">Nucleus</keyword>
<dbReference type="AlphaFoldDB" id="A0A077ZB99"/>